<comment type="similarity">
    <text evidence="1">Belongs to the tRNA-intron endonuclease family.</text>
</comment>
<dbReference type="EMBL" id="CAUYUE010000012">
    <property type="protein sequence ID" value="CAK0785263.1"/>
    <property type="molecule type" value="Genomic_DNA"/>
</dbReference>
<dbReference type="PANTHER" id="PTHR21227:SF0">
    <property type="entry name" value="TRNA-SPLICING ENDONUCLEASE SUBUNIT SEN2"/>
    <property type="match status" value="1"/>
</dbReference>
<feature type="region of interest" description="Disordered" evidence="4">
    <location>
        <begin position="85"/>
        <end position="110"/>
    </location>
</feature>
<evidence type="ECO:0000259" key="5">
    <source>
        <dbReference type="Pfam" id="PF01974"/>
    </source>
</evidence>
<comment type="catalytic activity">
    <reaction evidence="3">
        <text>pretRNA = a 3'-half-tRNA molecule with a 5'-OH end + a 5'-half-tRNA molecule with a 2',3'-cyclic phosphate end + an intron with a 2',3'-cyclic phosphate and a 5'-hydroxyl terminus.</text>
        <dbReference type="EC" id="4.6.1.16"/>
    </reaction>
</comment>
<dbReference type="InterPro" id="IPR036167">
    <property type="entry name" value="tRNA_intron_Endo_cat-like_sf"/>
</dbReference>
<dbReference type="Pfam" id="PF01974">
    <property type="entry name" value="tRNA_int_endo"/>
    <property type="match status" value="1"/>
</dbReference>
<dbReference type="EC" id="4.6.1.16" evidence="2"/>
<evidence type="ECO:0000313" key="6">
    <source>
        <dbReference type="EMBL" id="CAK0785263.1"/>
    </source>
</evidence>
<dbReference type="GO" id="GO:0005737">
    <property type="term" value="C:cytoplasm"/>
    <property type="evidence" value="ECO:0007669"/>
    <property type="project" value="TreeGrafter"/>
</dbReference>
<accession>A0AAV1IH61</accession>
<feature type="region of interest" description="Disordered" evidence="4">
    <location>
        <begin position="166"/>
        <end position="213"/>
    </location>
</feature>
<dbReference type="GO" id="GO:0000379">
    <property type="term" value="P:tRNA-type intron splice site recognition and cleavage"/>
    <property type="evidence" value="ECO:0007669"/>
    <property type="project" value="TreeGrafter"/>
</dbReference>
<evidence type="ECO:0000256" key="2">
    <source>
        <dbReference type="ARBA" id="ARBA00012573"/>
    </source>
</evidence>
<feature type="compositionally biased region" description="Basic and acidic residues" evidence="4">
    <location>
        <begin position="173"/>
        <end position="201"/>
    </location>
</feature>
<evidence type="ECO:0000256" key="3">
    <source>
        <dbReference type="ARBA" id="ARBA00034031"/>
    </source>
</evidence>
<sequence>MKGTPKRRSFLPRSEGGPQAAITQLAACHISGYLQGTSVFIEPETGICELLGQACLGAAIETVDSSHLVAGDVAKHVNRLADLGDAVPPAGEEGARPQHWSTRESHEDLQAPSVRQCKEGGPAGISCEHARRWGAPREVGELGGLSISLPTRQAARIESHAGIAFSRTAADNTRSHEAGHDSAEQSMHKSADTPKQKEKLWRKGRHAKRSRAEHDGAESLRGWVLSLEEAFFMNHALQALTVLDDERILQIQELWERCRGLKVDFIESYIPYHHYRSRGWVVQPGADYGTDYVLYDRHPSEAHSSYCVLALTGSKRPECIRWTDIEAVSRVCSQVLKKLVLLYVFEERGIARGTPDCLAAFTVEERLVERWVPGKT</sequence>
<comment type="caution">
    <text evidence="6">The sequence shown here is derived from an EMBL/GenBank/DDBJ whole genome shotgun (WGS) entry which is preliminary data.</text>
</comment>
<proteinExistence type="inferred from homology"/>
<evidence type="ECO:0000256" key="1">
    <source>
        <dbReference type="ARBA" id="ARBA00008078"/>
    </source>
</evidence>
<evidence type="ECO:0000313" key="7">
    <source>
        <dbReference type="Proteomes" id="UP001314263"/>
    </source>
</evidence>
<feature type="domain" description="tRNA intron endonuclease catalytic" evidence="5">
    <location>
        <begin position="265"/>
        <end position="347"/>
    </location>
</feature>
<dbReference type="GO" id="GO:0003676">
    <property type="term" value="F:nucleic acid binding"/>
    <property type="evidence" value="ECO:0007669"/>
    <property type="project" value="InterPro"/>
</dbReference>
<dbReference type="NCBIfam" id="TIGR00324">
    <property type="entry name" value="endA"/>
    <property type="match status" value="1"/>
</dbReference>
<dbReference type="AlphaFoldDB" id="A0AAV1IH61"/>
<dbReference type="SUPFAM" id="SSF53032">
    <property type="entry name" value="tRNA-intron endonuclease catalytic domain-like"/>
    <property type="match status" value="1"/>
</dbReference>
<dbReference type="Gene3D" id="3.40.1350.10">
    <property type="match status" value="1"/>
</dbReference>
<dbReference type="CDD" id="cd22363">
    <property type="entry name" value="tRNA-intron_lyase_C"/>
    <property type="match status" value="1"/>
</dbReference>
<dbReference type="GO" id="GO:0000213">
    <property type="term" value="F:tRNA-intron lyase activity"/>
    <property type="evidence" value="ECO:0007669"/>
    <property type="project" value="UniProtKB-EC"/>
</dbReference>
<feature type="compositionally biased region" description="Basic and acidic residues" evidence="4">
    <location>
        <begin position="93"/>
        <end position="109"/>
    </location>
</feature>
<dbReference type="InterPro" id="IPR006677">
    <property type="entry name" value="tRNA_intron_Endonuc_cat-like"/>
</dbReference>
<name>A0AAV1IH61_9CHLO</name>
<gene>
    <name evidence="6" type="ORF">CVIRNUC_008469</name>
</gene>
<dbReference type="InterPro" id="IPR006676">
    <property type="entry name" value="tRNA_splic"/>
</dbReference>
<dbReference type="GO" id="GO:0000214">
    <property type="term" value="C:tRNA-intron endonuclease complex"/>
    <property type="evidence" value="ECO:0007669"/>
    <property type="project" value="TreeGrafter"/>
</dbReference>
<dbReference type="Proteomes" id="UP001314263">
    <property type="component" value="Unassembled WGS sequence"/>
</dbReference>
<reference evidence="6 7" key="1">
    <citation type="submission" date="2023-10" db="EMBL/GenBank/DDBJ databases">
        <authorList>
            <person name="Maclean D."/>
            <person name="Macfadyen A."/>
        </authorList>
    </citation>
    <scope>NUCLEOTIDE SEQUENCE [LARGE SCALE GENOMIC DNA]</scope>
</reference>
<dbReference type="InterPro" id="IPR011856">
    <property type="entry name" value="tRNA_endonuc-like_dom_sf"/>
</dbReference>
<organism evidence="6 7">
    <name type="scientific">Coccomyxa viridis</name>
    <dbReference type="NCBI Taxonomy" id="1274662"/>
    <lineage>
        <taxon>Eukaryota</taxon>
        <taxon>Viridiplantae</taxon>
        <taxon>Chlorophyta</taxon>
        <taxon>core chlorophytes</taxon>
        <taxon>Trebouxiophyceae</taxon>
        <taxon>Trebouxiophyceae incertae sedis</taxon>
        <taxon>Coccomyxaceae</taxon>
        <taxon>Coccomyxa</taxon>
    </lineage>
</organism>
<protein>
    <recommendedName>
        <fullName evidence="2">tRNA-intron lyase</fullName>
        <ecNumber evidence="2">4.6.1.16</ecNumber>
    </recommendedName>
</protein>
<keyword evidence="7" id="KW-1185">Reference proteome</keyword>
<evidence type="ECO:0000256" key="4">
    <source>
        <dbReference type="SAM" id="MobiDB-lite"/>
    </source>
</evidence>
<dbReference type="PANTHER" id="PTHR21227">
    <property type="entry name" value="TRNA-SPLICING ENDONUCLEASE SUBUNIT SEN2"/>
    <property type="match status" value="1"/>
</dbReference>